<keyword evidence="3" id="KW-1185">Reference proteome</keyword>
<evidence type="ECO:0000313" key="2">
    <source>
        <dbReference type="EMBL" id="MEC0241322.1"/>
    </source>
</evidence>
<protein>
    <submittedName>
        <fullName evidence="2">Uncharacterized protein</fullName>
    </submittedName>
</protein>
<dbReference type="EMBL" id="JARLKZ010000009">
    <property type="protein sequence ID" value="MEC0241322.1"/>
    <property type="molecule type" value="Genomic_DNA"/>
</dbReference>
<feature type="region of interest" description="Disordered" evidence="1">
    <location>
        <begin position="1"/>
        <end position="34"/>
    </location>
</feature>
<evidence type="ECO:0000313" key="3">
    <source>
        <dbReference type="Proteomes" id="UP001344632"/>
    </source>
</evidence>
<comment type="caution">
    <text evidence="2">The sequence shown here is derived from an EMBL/GenBank/DDBJ whole genome shotgun (WGS) entry which is preliminary data.</text>
</comment>
<evidence type="ECO:0000256" key="1">
    <source>
        <dbReference type="SAM" id="MobiDB-lite"/>
    </source>
</evidence>
<name>A0ABU6GNJ2_9BACL</name>
<organism evidence="2 3">
    <name type="scientific">Paenibacillus dokdonensis</name>
    <dbReference type="NCBI Taxonomy" id="2567944"/>
    <lineage>
        <taxon>Bacteria</taxon>
        <taxon>Bacillati</taxon>
        <taxon>Bacillota</taxon>
        <taxon>Bacilli</taxon>
        <taxon>Bacillales</taxon>
        <taxon>Paenibacillaceae</taxon>
        <taxon>Paenibacillus</taxon>
    </lineage>
</organism>
<accession>A0ABU6GNJ2</accession>
<dbReference type="RefSeq" id="WP_326089052.1">
    <property type="nucleotide sequence ID" value="NZ_JARLKZ010000009.1"/>
</dbReference>
<dbReference type="Proteomes" id="UP001344632">
    <property type="component" value="Unassembled WGS sequence"/>
</dbReference>
<sequence>MTEKHNDAPQKTFRFSKRRGKHADRDGLDSNTGFPQLAEQLQRAAEGIRQMEQMPVSASLNLPEWSRGIRVRHKQHPEYGTGMIRTVISGGMSAYCSFDQFSLSAQSWTPSGYYRISQLEKVGEVDKIERTPI</sequence>
<reference evidence="2 3" key="1">
    <citation type="submission" date="2023-03" db="EMBL/GenBank/DDBJ databases">
        <title>Bacillus Genome Sequencing.</title>
        <authorList>
            <person name="Dunlap C."/>
        </authorList>
    </citation>
    <scope>NUCLEOTIDE SEQUENCE [LARGE SCALE GENOMIC DNA]</scope>
    <source>
        <strain evidence="2 3">BD-525</strain>
    </source>
</reference>
<proteinExistence type="predicted"/>
<gene>
    <name evidence="2" type="ORF">P4H66_15880</name>
</gene>